<keyword evidence="1" id="KW-0812">Transmembrane</keyword>
<name>A0ABQ4VGE7_9PAST</name>
<dbReference type="RefSeq" id="WP_226690630.1">
    <property type="nucleotide sequence ID" value="NZ_BPUX01000012.1"/>
</dbReference>
<keyword evidence="1" id="KW-1133">Transmembrane helix</keyword>
<gene>
    <name evidence="2" type="ORF">PA42_10340</name>
</gene>
<sequence>MNYLLKFKKCQRGITSIEYGLIAVVVAVFVVTVLYGDNGFIATLQSKFELLTSKIVTAVLTK</sequence>
<evidence type="ECO:0008006" key="4">
    <source>
        <dbReference type="Google" id="ProtNLM"/>
    </source>
</evidence>
<evidence type="ECO:0000256" key="1">
    <source>
        <dbReference type="SAM" id="Phobius"/>
    </source>
</evidence>
<accession>A0ABQ4VGE7</accession>
<dbReference type="GeneID" id="69686851"/>
<proteinExistence type="predicted"/>
<protein>
    <recommendedName>
        <fullName evidence="4">Flp operon protein Flp1</fullName>
    </recommendedName>
</protein>
<keyword evidence="1" id="KW-0472">Membrane</keyword>
<dbReference type="InterPro" id="IPR007047">
    <property type="entry name" value="Flp_Fap"/>
</dbReference>
<feature type="transmembrane region" description="Helical" evidence="1">
    <location>
        <begin position="21"/>
        <end position="41"/>
    </location>
</feature>
<dbReference type="EMBL" id="BPUX01000012">
    <property type="protein sequence ID" value="GJH42860.1"/>
    <property type="molecule type" value="Genomic_DNA"/>
</dbReference>
<keyword evidence="3" id="KW-1185">Reference proteome</keyword>
<evidence type="ECO:0000313" key="3">
    <source>
        <dbReference type="Proteomes" id="UP001052140"/>
    </source>
</evidence>
<dbReference type="Proteomes" id="UP001052140">
    <property type="component" value="Unassembled WGS sequence"/>
</dbReference>
<comment type="caution">
    <text evidence="2">The sequence shown here is derived from an EMBL/GenBank/DDBJ whole genome shotgun (WGS) entry which is preliminary data.</text>
</comment>
<reference evidence="2" key="1">
    <citation type="submission" date="2024-05" db="EMBL/GenBank/DDBJ databases">
        <title>Determining zoonotic pasteurella genome.</title>
        <authorList>
            <person name="Maeda T."/>
            <person name="Takahashi T."/>
            <person name="Yoshida H."/>
        </authorList>
    </citation>
    <scope>NUCLEOTIDE SEQUENCE</scope>
    <source>
        <strain evidence="2">PA42</strain>
    </source>
</reference>
<dbReference type="Pfam" id="PF04964">
    <property type="entry name" value="Flp_Fap"/>
    <property type="match status" value="1"/>
</dbReference>
<organism evidence="2 3">
    <name type="scientific">Pasteurella canis</name>
    <dbReference type="NCBI Taxonomy" id="753"/>
    <lineage>
        <taxon>Bacteria</taxon>
        <taxon>Pseudomonadati</taxon>
        <taxon>Pseudomonadota</taxon>
        <taxon>Gammaproteobacteria</taxon>
        <taxon>Pasteurellales</taxon>
        <taxon>Pasteurellaceae</taxon>
        <taxon>Pasteurella</taxon>
    </lineage>
</organism>
<evidence type="ECO:0000313" key="2">
    <source>
        <dbReference type="EMBL" id="GJH42860.1"/>
    </source>
</evidence>